<name>A0A0A0JKQ2_9MICO</name>
<keyword evidence="2" id="KW-1185">Reference proteome</keyword>
<comment type="caution">
    <text evidence="1">The sequence shown here is derived from an EMBL/GenBank/DDBJ whole genome shotgun (WGS) entry which is preliminary data.</text>
</comment>
<dbReference type="AlphaFoldDB" id="A0A0A0JKQ2"/>
<dbReference type="RefSeq" id="WP_035906524.1">
    <property type="nucleotide sequence ID" value="NZ_AVPK01000009.1"/>
</dbReference>
<evidence type="ECO:0000313" key="2">
    <source>
        <dbReference type="Proteomes" id="UP000030011"/>
    </source>
</evidence>
<sequence>MAELDWSTPDGLVAIREHLASRIEGWRPPVAYAVALSPASSSPEWEFAHVNEPGGRHGLPAVVMATVLGHDGSTATLDVTVSQLAAAVESLLPAEACTELDHPNLAAWRSALADLESNPARSVVAVFVADLDDPVTSEADGAMRATFEGHAPQL</sequence>
<reference evidence="1 2" key="1">
    <citation type="submission" date="2013-08" db="EMBL/GenBank/DDBJ databases">
        <title>The genome sequence of Knoellia subterranea.</title>
        <authorList>
            <person name="Zhu W."/>
            <person name="Wang G."/>
        </authorList>
    </citation>
    <scope>NUCLEOTIDE SEQUENCE [LARGE SCALE GENOMIC DNA]</scope>
    <source>
        <strain evidence="1 2">KCTC 19937</strain>
    </source>
</reference>
<dbReference type="OrthoDB" id="4729272at2"/>
<dbReference type="STRING" id="1385521.N803_04010"/>
<organism evidence="1 2">
    <name type="scientific">Knoellia subterranea KCTC 19937</name>
    <dbReference type="NCBI Taxonomy" id="1385521"/>
    <lineage>
        <taxon>Bacteria</taxon>
        <taxon>Bacillati</taxon>
        <taxon>Actinomycetota</taxon>
        <taxon>Actinomycetes</taxon>
        <taxon>Micrococcales</taxon>
        <taxon>Intrasporangiaceae</taxon>
        <taxon>Knoellia</taxon>
    </lineage>
</organism>
<proteinExistence type="predicted"/>
<evidence type="ECO:0000313" key="1">
    <source>
        <dbReference type="EMBL" id="KGN36627.1"/>
    </source>
</evidence>
<dbReference type="EMBL" id="AVPK01000009">
    <property type="protein sequence ID" value="KGN36627.1"/>
    <property type="molecule type" value="Genomic_DNA"/>
</dbReference>
<gene>
    <name evidence="1" type="ORF">N803_04010</name>
</gene>
<dbReference type="Proteomes" id="UP000030011">
    <property type="component" value="Unassembled WGS sequence"/>
</dbReference>
<protein>
    <submittedName>
        <fullName evidence="1">Uncharacterized protein</fullName>
    </submittedName>
</protein>
<dbReference type="eggNOG" id="ENOG50332X4">
    <property type="taxonomic scope" value="Bacteria"/>
</dbReference>
<accession>A0A0A0JKQ2</accession>